<dbReference type="SMART" id="SM00382">
    <property type="entry name" value="AAA"/>
    <property type="match status" value="1"/>
</dbReference>
<dbReference type="GeneID" id="77844543"/>
<evidence type="ECO:0000313" key="11">
    <source>
        <dbReference type="EMBL" id="KIH71682.1"/>
    </source>
</evidence>
<comment type="function">
    <text evidence="7">May be involved in multidrug export. Transmembrane domains (TMD) form a pore in the cell membrane and the ATP-binding domain (NBD) is responsible for energy generation.</text>
</comment>
<feature type="transmembrane region" description="Helical" evidence="8">
    <location>
        <begin position="146"/>
        <end position="164"/>
    </location>
</feature>
<dbReference type="PROSITE" id="PS00211">
    <property type="entry name" value="ABC_TRANSPORTER_1"/>
    <property type="match status" value="1"/>
</dbReference>
<evidence type="ECO:0000256" key="3">
    <source>
        <dbReference type="ARBA" id="ARBA00022741"/>
    </source>
</evidence>
<dbReference type="Proteomes" id="UP000527860">
    <property type="component" value="Unassembled WGS sequence"/>
</dbReference>
<dbReference type="GO" id="GO:0005886">
    <property type="term" value="C:plasma membrane"/>
    <property type="evidence" value="ECO:0007669"/>
    <property type="project" value="UniProtKB-SubCell"/>
</dbReference>
<evidence type="ECO:0000259" key="9">
    <source>
        <dbReference type="PROSITE" id="PS50893"/>
    </source>
</evidence>
<dbReference type="GO" id="GO:0016887">
    <property type="term" value="F:ATP hydrolysis activity"/>
    <property type="evidence" value="ECO:0007669"/>
    <property type="project" value="InterPro"/>
</dbReference>
<dbReference type="Gene3D" id="3.40.50.300">
    <property type="entry name" value="P-loop containing nucleotide triphosphate hydrolases"/>
    <property type="match status" value="1"/>
</dbReference>
<dbReference type="InterPro" id="IPR039421">
    <property type="entry name" value="Type_1_exporter"/>
</dbReference>
<feature type="domain" description="ABC transmembrane type-1" evidence="10">
    <location>
        <begin position="10"/>
        <end position="288"/>
    </location>
</feature>
<dbReference type="PANTHER" id="PTHR24221:SF654">
    <property type="entry name" value="ATP-BINDING CASSETTE SUB-FAMILY B MEMBER 6"/>
    <property type="match status" value="1"/>
</dbReference>
<evidence type="ECO:0000256" key="8">
    <source>
        <dbReference type="SAM" id="Phobius"/>
    </source>
</evidence>
<dbReference type="CDD" id="cd03228">
    <property type="entry name" value="ABCC_MRP_Like"/>
    <property type="match status" value="1"/>
</dbReference>
<dbReference type="Pfam" id="PF00664">
    <property type="entry name" value="ABC_membrane"/>
    <property type="match status" value="1"/>
</dbReference>
<comment type="caution">
    <text evidence="11">The sequence shown here is derived from an EMBL/GenBank/DDBJ whole genome shotgun (WGS) entry which is preliminary data.</text>
</comment>
<dbReference type="InterPro" id="IPR036640">
    <property type="entry name" value="ABC1_TM_sf"/>
</dbReference>
<feature type="transmembrane region" description="Helical" evidence="8">
    <location>
        <begin position="118"/>
        <end position="140"/>
    </location>
</feature>
<proteinExistence type="predicted"/>
<dbReference type="AlphaFoldDB" id="A0A0C2E8Q9"/>
<feature type="transmembrane region" description="Helical" evidence="8">
    <location>
        <begin position="224"/>
        <end position="245"/>
    </location>
</feature>
<dbReference type="Proteomes" id="UP000031546">
    <property type="component" value="Unassembled WGS sequence"/>
</dbReference>
<dbReference type="Pfam" id="PF00005">
    <property type="entry name" value="ABC_tran"/>
    <property type="match status" value="1"/>
</dbReference>
<comment type="subcellular location">
    <subcellularLocation>
        <location evidence="1">Cell membrane</location>
        <topology evidence="1">Multi-pass membrane protein</topology>
    </subcellularLocation>
</comment>
<gene>
    <name evidence="12" type="ORF">F7P68_0004505</name>
    <name evidence="11" type="ORF">SN16_03190</name>
</gene>
<evidence type="ECO:0000259" key="10">
    <source>
        <dbReference type="PROSITE" id="PS50929"/>
    </source>
</evidence>
<dbReference type="SUPFAM" id="SSF52540">
    <property type="entry name" value="P-loop containing nucleoside triphosphate hydrolases"/>
    <property type="match status" value="1"/>
</dbReference>
<dbReference type="EMBL" id="JABEVU030000001">
    <property type="protein sequence ID" value="MDB0579783.1"/>
    <property type="molecule type" value="Genomic_DNA"/>
</dbReference>
<dbReference type="InterPro" id="IPR017871">
    <property type="entry name" value="ABC_transporter-like_CS"/>
</dbReference>
<dbReference type="Gene3D" id="1.20.1560.10">
    <property type="entry name" value="ABC transporter type 1, transmembrane domain"/>
    <property type="match status" value="1"/>
</dbReference>
<dbReference type="InterPro" id="IPR003593">
    <property type="entry name" value="AAA+_ATPase"/>
</dbReference>
<reference evidence="11 13" key="1">
    <citation type="submission" date="2015-01" db="EMBL/GenBank/DDBJ databases">
        <title>Genome sequences of high lactate-tolerant strain Salinicoccus roseus W12 with industrial interest.</title>
        <authorList>
            <person name="Wang H."/>
            <person name="Yu B."/>
        </authorList>
    </citation>
    <scope>NUCLEOTIDE SEQUENCE [LARGE SCALE GENOMIC DNA]</scope>
    <source>
        <strain evidence="11 13">W12</strain>
    </source>
</reference>
<evidence type="ECO:0000313" key="14">
    <source>
        <dbReference type="Proteomes" id="UP000527860"/>
    </source>
</evidence>
<keyword evidence="14" id="KW-1185">Reference proteome</keyword>
<keyword evidence="3" id="KW-0547">Nucleotide-binding</keyword>
<dbReference type="PANTHER" id="PTHR24221">
    <property type="entry name" value="ATP-BINDING CASSETTE SUB-FAMILY B"/>
    <property type="match status" value="1"/>
</dbReference>
<evidence type="ECO:0000313" key="12">
    <source>
        <dbReference type="EMBL" id="MDB0579783.1"/>
    </source>
</evidence>
<sequence length="523" mass="58472">MKLNMPKKYLILYALMSALGVSAFIMFGHHLSMMLEDIIMEGAAPGVDGLMWVALFFLLYALMSALYKVVGARVANSRVEALAGRVVSTIDDQTRKHSESMLNAIFVHLEKYRPFEKVFIPTVIQTMVKLTVIIAAMFLIHRNAAFIMLFTAPFVPLYYVLVGLRTKDESEAQAAQFDELGTLFLNLIRGKNTVRHTGAEDTVIGKLKQYNERYVKETMHILKYAFQSTLMLEFITILGIGLIALEVGLQIIIFDGITFYAAFFTLLLAPEFYNALKVLGIEFHNGKLSQGHLERIEEWLATDSAREDYRTFGASSDSVALEGVSLGYGEDMLLEDVDMALPKTGFVAITGPSGIGKSTFIHMLLGLHRPERGTVALSDEDVGYISDEVYFSDTTIHDYVSDGEYEEQEVVHILNQLGLMDSLDNLEKGIHTPIVNHNIPLSGGEIVRLKIARVLIRRPSIILMDEPTEFLDATTEALIMEHLAEIKQEAAIVAVVHRRKLLNIADRHYTFSNRQITLAKGAS</sequence>
<name>A0A0C2E8Q9_9STAP</name>
<feature type="domain" description="ABC transporter" evidence="9">
    <location>
        <begin position="319"/>
        <end position="523"/>
    </location>
</feature>
<organism evidence="11 13">
    <name type="scientific">Salinicoccus roseus</name>
    <dbReference type="NCBI Taxonomy" id="45670"/>
    <lineage>
        <taxon>Bacteria</taxon>
        <taxon>Bacillati</taxon>
        <taxon>Bacillota</taxon>
        <taxon>Bacilli</taxon>
        <taxon>Bacillales</taxon>
        <taxon>Staphylococcaceae</taxon>
        <taxon>Salinicoccus</taxon>
    </lineage>
</organism>
<reference evidence="12 14" key="4">
    <citation type="submission" date="2022-12" db="EMBL/GenBank/DDBJ databases">
        <title>Genome analysis and biological profiling of marine Salinicoccus roseus MOSEL-ME25.</title>
        <authorList>
            <person name="Mirza F.T."/>
            <person name="Xie Y."/>
            <person name="Shinwari Z.K."/>
        </authorList>
    </citation>
    <scope>NUCLEOTIDE SEQUENCE [LARGE SCALE GENOMIC DNA]</scope>
    <source>
        <strain evidence="12 14">MOSEL-ME25</strain>
    </source>
</reference>
<protein>
    <submittedName>
        <fullName evidence="12">ATP-binding cassette domain-containing protein</fullName>
    </submittedName>
</protein>
<accession>A0A0C2E8Q9</accession>
<keyword evidence="5 8" id="KW-1133">Transmembrane helix</keyword>
<dbReference type="InterPro" id="IPR003439">
    <property type="entry name" value="ABC_transporter-like_ATP-bd"/>
</dbReference>
<keyword evidence="4 12" id="KW-0067">ATP-binding</keyword>
<evidence type="ECO:0000256" key="1">
    <source>
        <dbReference type="ARBA" id="ARBA00004651"/>
    </source>
</evidence>
<dbReference type="SUPFAM" id="SSF90123">
    <property type="entry name" value="ABC transporter transmembrane region"/>
    <property type="match status" value="1"/>
</dbReference>
<reference evidence="12" key="3">
    <citation type="submission" date="2020-04" db="EMBL/GenBank/DDBJ databases">
        <authorList>
            <person name="Tanveer F."/>
            <person name="Xie Y."/>
            <person name="Shinwari Z.K."/>
        </authorList>
    </citation>
    <scope>NUCLEOTIDE SEQUENCE</scope>
    <source>
        <strain evidence="12">MOSEL-ME25</strain>
    </source>
</reference>
<dbReference type="GO" id="GO:0140359">
    <property type="term" value="F:ABC-type transporter activity"/>
    <property type="evidence" value="ECO:0007669"/>
    <property type="project" value="InterPro"/>
</dbReference>
<feature type="transmembrane region" description="Helical" evidence="8">
    <location>
        <begin position="49"/>
        <end position="70"/>
    </location>
</feature>
<evidence type="ECO:0000313" key="13">
    <source>
        <dbReference type="Proteomes" id="UP000031546"/>
    </source>
</evidence>
<dbReference type="PROSITE" id="PS50929">
    <property type="entry name" value="ABC_TM1F"/>
    <property type="match status" value="1"/>
</dbReference>
<dbReference type="EMBL" id="JXII01000002">
    <property type="protein sequence ID" value="KIH71682.1"/>
    <property type="molecule type" value="Genomic_DNA"/>
</dbReference>
<dbReference type="OrthoDB" id="9806127at2"/>
<dbReference type="InterPro" id="IPR011527">
    <property type="entry name" value="ABC1_TM_dom"/>
</dbReference>
<keyword evidence="2 8" id="KW-0812">Transmembrane</keyword>
<evidence type="ECO:0000256" key="2">
    <source>
        <dbReference type="ARBA" id="ARBA00022692"/>
    </source>
</evidence>
<keyword evidence="6 8" id="KW-0472">Membrane</keyword>
<dbReference type="GO" id="GO:0005524">
    <property type="term" value="F:ATP binding"/>
    <property type="evidence" value="ECO:0007669"/>
    <property type="project" value="UniProtKB-KW"/>
</dbReference>
<reference evidence="14" key="2">
    <citation type="submission" date="2020-04" db="EMBL/GenBank/DDBJ databases">
        <title>Genome analysis and biological profiling of marine Cellulosimicrobium funkei MOSEL-ME6.</title>
        <authorList>
            <person name="Tanveer F."/>
            <person name="Xie Y."/>
            <person name="Shinwari Z.K."/>
        </authorList>
    </citation>
    <scope>NUCLEOTIDE SEQUENCE [LARGE SCALE GENOMIC DNA]</scope>
    <source>
        <strain evidence="14">MOSEL-ME25</strain>
    </source>
</reference>
<dbReference type="InterPro" id="IPR027417">
    <property type="entry name" value="P-loop_NTPase"/>
</dbReference>
<feature type="transmembrane region" description="Helical" evidence="8">
    <location>
        <begin position="9"/>
        <end position="29"/>
    </location>
</feature>
<dbReference type="RefSeq" id="WP_040105142.1">
    <property type="nucleotide sequence ID" value="NZ_JABEVU030000001.1"/>
</dbReference>
<dbReference type="PROSITE" id="PS50893">
    <property type="entry name" value="ABC_TRANSPORTER_2"/>
    <property type="match status" value="1"/>
</dbReference>
<evidence type="ECO:0000256" key="6">
    <source>
        <dbReference type="ARBA" id="ARBA00023136"/>
    </source>
</evidence>
<evidence type="ECO:0000256" key="5">
    <source>
        <dbReference type="ARBA" id="ARBA00022989"/>
    </source>
</evidence>
<evidence type="ECO:0000256" key="7">
    <source>
        <dbReference type="ARBA" id="ARBA00025074"/>
    </source>
</evidence>
<dbReference type="STRING" id="45670.SN16_03190"/>
<evidence type="ECO:0000256" key="4">
    <source>
        <dbReference type="ARBA" id="ARBA00022840"/>
    </source>
</evidence>